<comment type="caution">
    <text evidence="2">The sequence shown here is derived from an EMBL/GenBank/DDBJ whole genome shotgun (WGS) entry which is preliminary data.</text>
</comment>
<keyword evidence="1" id="KW-0732">Signal</keyword>
<protein>
    <recommendedName>
        <fullName evidence="4">SH3b domain-containing protein</fullName>
    </recommendedName>
</protein>
<evidence type="ECO:0000256" key="1">
    <source>
        <dbReference type="SAM" id="SignalP"/>
    </source>
</evidence>
<evidence type="ECO:0000313" key="3">
    <source>
        <dbReference type="Proteomes" id="UP000602284"/>
    </source>
</evidence>
<dbReference type="EMBL" id="JAEQNB010000005">
    <property type="protein sequence ID" value="MBL0388260.1"/>
    <property type="molecule type" value="Genomic_DNA"/>
</dbReference>
<evidence type="ECO:0008006" key="4">
    <source>
        <dbReference type="Google" id="ProtNLM"/>
    </source>
</evidence>
<reference evidence="2 3" key="1">
    <citation type="submission" date="2021-01" db="EMBL/GenBank/DDBJ databases">
        <title>Tumebacillus sp. strain ITR2 16S ribosomal RNA gene Genome sequencing and assembly.</title>
        <authorList>
            <person name="Kang M."/>
        </authorList>
    </citation>
    <scope>NUCLEOTIDE SEQUENCE [LARGE SCALE GENOMIC DNA]</scope>
    <source>
        <strain evidence="2 3">ITR2</strain>
    </source>
</reference>
<proteinExistence type="predicted"/>
<organism evidence="2 3">
    <name type="scientific">Tumebacillus amylolyticus</name>
    <dbReference type="NCBI Taxonomy" id="2801339"/>
    <lineage>
        <taxon>Bacteria</taxon>
        <taxon>Bacillati</taxon>
        <taxon>Bacillota</taxon>
        <taxon>Bacilli</taxon>
        <taxon>Bacillales</taxon>
        <taxon>Alicyclobacillaceae</taxon>
        <taxon>Tumebacillus</taxon>
    </lineage>
</organism>
<feature type="signal peptide" evidence="1">
    <location>
        <begin position="1"/>
        <end position="31"/>
    </location>
</feature>
<gene>
    <name evidence="2" type="ORF">JJB07_16725</name>
</gene>
<name>A0ABS1JDF4_9BACL</name>
<dbReference type="Proteomes" id="UP000602284">
    <property type="component" value="Unassembled WGS sequence"/>
</dbReference>
<accession>A0ABS1JDF4</accession>
<feature type="chain" id="PRO_5045048242" description="SH3b domain-containing protein" evidence="1">
    <location>
        <begin position="32"/>
        <end position="130"/>
    </location>
</feature>
<keyword evidence="3" id="KW-1185">Reference proteome</keyword>
<sequence length="130" mass="13147">MKKGLLSALTLAAAFALVAAPATIVPTSAYAADGTWNQIPTSSSYITTSYTTYRAFVTDGGDVKVSLVSNSTGGSVYARLVNQSGTVIGGAAPISGASSMVWTGMKAGSTVIVELKTTGSAGYVLANIWD</sequence>
<evidence type="ECO:0000313" key="2">
    <source>
        <dbReference type="EMBL" id="MBL0388260.1"/>
    </source>
</evidence>
<dbReference type="RefSeq" id="WP_201637038.1">
    <property type="nucleotide sequence ID" value="NZ_JAEQNB010000005.1"/>
</dbReference>